<name>A0ABQ4EQP7_9ACTN</name>
<dbReference type="InterPro" id="IPR025121">
    <property type="entry name" value="GTPase_HflX_N"/>
</dbReference>
<evidence type="ECO:0000259" key="1">
    <source>
        <dbReference type="Pfam" id="PF13167"/>
    </source>
</evidence>
<proteinExistence type="predicted"/>
<evidence type="ECO:0000313" key="3">
    <source>
        <dbReference type="Proteomes" id="UP000621500"/>
    </source>
</evidence>
<dbReference type="Pfam" id="PF13167">
    <property type="entry name" value="GTP-bdg_N"/>
    <property type="match status" value="1"/>
</dbReference>
<keyword evidence="3" id="KW-1185">Reference proteome</keyword>
<dbReference type="Proteomes" id="UP000621500">
    <property type="component" value="Unassembled WGS sequence"/>
</dbReference>
<reference evidence="2 3" key="1">
    <citation type="submission" date="2021-01" db="EMBL/GenBank/DDBJ databases">
        <title>Whole genome shotgun sequence of Plantactinospora mayteni NBRC 109088.</title>
        <authorList>
            <person name="Komaki H."/>
            <person name="Tamura T."/>
        </authorList>
    </citation>
    <scope>NUCLEOTIDE SEQUENCE [LARGE SCALE GENOMIC DNA]</scope>
    <source>
        <strain evidence="2 3">NBRC 109088</strain>
    </source>
</reference>
<organism evidence="2 3">
    <name type="scientific">Plantactinospora mayteni</name>
    <dbReference type="NCBI Taxonomy" id="566021"/>
    <lineage>
        <taxon>Bacteria</taxon>
        <taxon>Bacillati</taxon>
        <taxon>Actinomycetota</taxon>
        <taxon>Actinomycetes</taxon>
        <taxon>Micromonosporales</taxon>
        <taxon>Micromonosporaceae</taxon>
        <taxon>Plantactinospora</taxon>
    </lineage>
</organism>
<accession>A0ABQ4EQP7</accession>
<dbReference type="EMBL" id="BONX01000023">
    <property type="protein sequence ID" value="GIG96991.1"/>
    <property type="molecule type" value="Genomic_DNA"/>
</dbReference>
<protein>
    <recommendedName>
        <fullName evidence="1">GTPase HflX N-terminal domain-containing protein</fullName>
    </recommendedName>
</protein>
<comment type="caution">
    <text evidence="2">The sequence shown here is derived from an EMBL/GenBank/DDBJ whole genome shotgun (WGS) entry which is preliminary data.</text>
</comment>
<evidence type="ECO:0000313" key="2">
    <source>
        <dbReference type="EMBL" id="GIG96991.1"/>
    </source>
</evidence>
<gene>
    <name evidence="2" type="ORF">Pma05_35640</name>
</gene>
<sequence length="148" mass="16455">MYRSTDRGCDPDDVAPIRTALLVGLFSAKVRDHQDQFDALEARLGVLGVRVCGRFVQRRGVSDGGVRLLTAPLSRRFLIRAGKLAQVAEACETDDVDAVVFVNDLTGYQRGCLSVRLGRPVLTRVDVTRSGSSLVVPARRHRRPRRRR</sequence>
<feature type="domain" description="GTPase HflX N-terminal" evidence="1">
    <location>
        <begin position="74"/>
        <end position="126"/>
    </location>
</feature>